<dbReference type="STRING" id="329046.A0A1Y2D1G8"/>
<comment type="similarity">
    <text evidence="1">Belongs to the CFAP298 family.</text>
</comment>
<evidence type="ECO:0000313" key="2">
    <source>
        <dbReference type="EMBL" id="ORY53131.1"/>
    </source>
</evidence>
<dbReference type="AlphaFoldDB" id="A0A1Y2D1G8"/>
<dbReference type="GO" id="GO:0003352">
    <property type="term" value="P:regulation of cilium movement"/>
    <property type="evidence" value="ECO:0007669"/>
    <property type="project" value="InterPro"/>
</dbReference>
<reference evidence="2 3" key="1">
    <citation type="submission" date="2016-07" db="EMBL/GenBank/DDBJ databases">
        <title>Pervasive Adenine N6-methylation of Active Genes in Fungi.</title>
        <authorList>
            <consortium name="DOE Joint Genome Institute"/>
            <person name="Mondo S.J."/>
            <person name="Dannebaum R.O."/>
            <person name="Kuo R.C."/>
            <person name="Labutti K."/>
            <person name="Haridas S."/>
            <person name="Kuo A."/>
            <person name="Salamov A."/>
            <person name="Ahrendt S.R."/>
            <person name="Lipzen A."/>
            <person name="Sullivan W."/>
            <person name="Andreopoulos W.B."/>
            <person name="Clum A."/>
            <person name="Lindquist E."/>
            <person name="Daum C."/>
            <person name="Ramamoorthy G.K."/>
            <person name="Gryganskyi A."/>
            <person name="Culley D."/>
            <person name="Magnuson J.K."/>
            <person name="James T.Y."/>
            <person name="O'Malley M.A."/>
            <person name="Stajich J.E."/>
            <person name="Spatafora J.W."/>
            <person name="Visel A."/>
            <person name="Grigoriev I.V."/>
        </authorList>
    </citation>
    <scope>NUCLEOTIDE SEQUENCE [LARGE SCALE GENOMIC DNA]</scope>
    <source>
        <strain evidence="2 3">JEL800</strain>
    </source>
</reference>
<evidence type="ECO:0000313" key="3">
    <source>
        <dbReference type="Proteomes" id="UP000193642"/>
    </source>
</evidence>
<dbReference type="PANTHER" id="PTHR13238">
    <property type="entry name" value="PROTEIN C21ORF59"/>
    <property type="match status" value="1"/>
</dbReference>
<gene>
    <name evidence="2" type="ORF">BCR33DRAFT_756955</name>
</gene>
<dbReference type="PANTHER" id="PTHR13238:SF0">
    <property type="entry name" value="CILIA- AND FLAGELLA-ASSOCIATED PROTEIN 298"/>
    <property type="match status" value="1"/>
</dbReference>
<name>A0A1Y2D1G8_9FUNG</name>
<sequence>MILNVKRNTDTLFFLEIPVATPVDEVITKITDIYNMKLRLNRLIDAANDLSMYGLLKPENEQGYSVEELEELNGGVNASKDSKVGQVFTKNGISYIYNPDPTGRRNGEAPLMNYQEVIQKTLEEAKKLTSKEFWMENKFLTIEAMTEAINLISGALTMAYPMGMPEFEPANDIIKNTEDLTGSAASKEVIPFADASLWWAGKEITCGKLLSDFVGKNDKTKVIVKLQKKSQGAPVREAPLSEQAQREMMAYYYKKQEEHKKLIENNDDDYVNAPWANSKSLKSSFNGVSNVAWRPK</sequence>
<protein>
    <submittedName>
        <fullName evidence="2">Uncharacterized protein</fullName>
    </submittedName>
</protein>
<evidence type="ECO:0000256" key="1">
    <source>
        <dbReference type="ARBA" id="ARBA00009619"/>
    </source>
</evidence>
<organism evidence="2 3">
    <name type="scientific">Rhizoclosmatium globosum</name>
    <dbReference type="NCBI Taxonomy" id="329046"/>
    <lineage>
        <taxon>Eukaryota</taxon>
        <taxon>Fungi</taxon>
        <taxon>Fungi incertae sedis</taxon>
        <taxon>Chytridiomycota</taxon>
        <taxon>Chytridiomycota incertae sedis</taxon>
        <taxon>Chytridiomycetes</taxon>
        <taxon>Chytridiales</taxon>
        <taxon>Chytriomycetaceae</taxon>
        <taxon>Rhizoclosmatium</taxon>
    </lineage>
</organism>
<dbReference type="OrthoDB" id="276065at2759"/>
<dbReference type="InterPro" id="IPR021298">
    <property type="entry name" value="CFAP298"/>
</dbReference>
<dbReference type="Pfam" id="PF11069">
    <property type="entry name" value="CFAP298"/>
    <property type="match status" value="1"/>
</dbReference>
<keyword evidence="3" id="KW-1185">Reference proteome</keyword>
<comment type="caution">
    <text evidence="2">The sequence shown here is derived from an EMBL/GenBank/DDBJ whole genome shotgun (WGS) entry which is preliminary data.</text>
</comment>
<dbReference type="EMBL" id="MCGO01000002">
    <property type="protein sequence ID" value="ORY53131.1"/>
    <property type="molecule type" value="Genomic_DNA"/>
</dbReference>
<proteinExistence type="inferred from homology"/>
<dbReference type="Proteomes" id="UP000193642">
    <property type="component" value="Unassembled WGS sequence"/>
</dbReference>
<accession>A0A1Y2D1G8</accession>